<evidence type="ECO:0008006" key="8">
    <source>
        <dbReference type="Google" id="ProtNLM"/>
    </source>
</evidence>
<dbReference type="OMA" id="FEERMMP"/>
<protein>
    <recommendedName>
        <fullName evidence="8">DUF1014 domain protein</fullName>
    </recommendedName>
</protein>
<dbReference type="Pfam" id="PF06244">
    <property type="entry name" value="Ccdc124"/>
    <property type="match status" value="1"/>
</dbReference>
<evidence type="ECO:0000313" key="6">
    <source>
        <dbReference type="EMBL" id="KIV97620.1"/>
    </source>
</evidence>
<dbReference type="AlphaFoldDB" id="A0A0D1X706"/>
<dbReference type="InterPro" id="IPR054413">
    <property type="entry name" value="LSO1/2"/>
</dbReference>
<gene>
    <name evidence="6" type="ORF">PV10_01343</name>
</gene>
<proteinExistence type="inferred from homology"/>
<dbReference type="PANTHER" id="PTHR21680:SF0">
    <property type="entry name" value="COILED-COIL DOMAIN-CONTAINING PROTEIN 124"/>
    <property type="match status" value="1"/>
</dbReference>
<accession>A0A0D1X706</accession>
<feature type="compositionally biased region" description="Basic and acidic residues" evidence="3">
    <location>
        <begin position="137"/>
        <end position="152"/>
    </location>
</feature>
<dbReference type="GO" id="GO:0006366">
    <property type="term" value="P:transcription by RNA polymerase II"/>
    <property type="evidence" value="ECO:0007669"/>
    <property type="project" value="TreeGrafter"/>
</dbReference>
<dbReference type="InterPro" id="IPR054414">
    <property type="entry name" value="Ccdc124/Oxs1_C"/>
</dbReference>
<feature type="compositionally biased region" description="Basic residues" evidence="3">
    <location>
        <begin position="42"/>
        <end position="55"/>
    </location>
</feature>
<evidence type="ECO:0000256" key="1">
    <source>
        <dbReference type="ARBA" id="ARBA00008296"/>
    </source>
</evidence>
<evidence type="ECO:0000313" key="7">
    <source>
        <dbReference type="Proteomes" id="UP000054302"/>
    </source>
</evidence>
<feature type="compositionally biased region" description="Low complexity" evidence="3">
    <location>
        <begin position="57"/>
        <end position="69"/>
    </location>
</feature>
<dbReference type="GeneID" id="27319188"/>
<dbReference type="Proteomes" id="UP000054302">
    <property type="component" value="Unassembled WGS sequence"/>
</dbReference>
<comment type="similarity">
    <text evidence="1">Belongs to the CCDC124 family.</text>
</comment>
<dbReference type="InterPro" id="IPR010422">
    <property type="entry name" value="Ccdc124/Oxs1"/>
</dbReference>
<keyword evidence="2" id="KW-0175">Coiled coil</keyword>
<dbReference type="VEuPathDB" id="FungiDB:PV10_01343"/>
<feature type="domain" description="Coiled-coil" evidence="4">
    <location>
        <begin position="188"/>
        <end position="267"/>
    </location>
</feature>
<dbReference type="PANTHER" id="PTHR21680">
    <property type="entry name" value="COILED-COIL DOMAIN-CONTAINING PROTEIN 124"/>
    <property type="match status" value="1"/>
</dbReference>
<evidence type="ECO:0000259" key="4">
    <source>
        <dbReference type="Pfam" id="PF06244"/>
    </source>
</evidence>
<evidence type="ECO:0000259" key="5">
    <source>
        <dbReference type="Pfam" id="PF22048"/>
    </source>
</evidence>
<sequence>MPINRHFFSPTQYIRIFAIVHLTTFLSVSAYLRSTDPEHYPSRPRHQQFQPHRHPATTNTTRSNNTSSSHPAQSMGPKKENSKKVAGNAKKAEAAAQKQAAVDAKTAAAEDREWSKGAKDNSKKAAAAEKAASAAAKKAEREALLAEEEKSQRSTPKGANKKTAEKKSRGTLDLGQLDGDAGGSGQASKALNASGIDNALDALSLTASSNELKIDRHPERRFKAAYKAFEERRLPEIEIEHPGLRKQQRIDIVRKEFEKSEENPFNQAGNVQFDATKEELNAEKERLRAGVEKRLASK</sequence>
<feature type="compositionally biased region" description="Basic and acidic residues" evidence="3">
    <location>
        <begin position="108"/>
        <end position="127"/>
    </location>
</feature>
<evidence type="ECO:0000256" key="2">
    <source>
        <dbReference type="ARBA" id="ARBA00023054"/>
    </source>
</evidence>
<name>A0A0D1X706_EXOME</name>
<dbReference type="EMBL" id="KN847520">
    <property type="protein sequence ID" value="KIV97620.1"/>
    <property type="molecule type" value="Genomic_DNA"/>
</dbReference>
<evidence type="ECO:0000256" key="3">
    <source>
        <dbReference type="SAM" id="MobiDB-lite"/>
    </source>
</evidence>
<keyword evidence="7" id="KW-1185">Reference proteome</keyword>
<dbReference type="GO" id="GO:0005634">
    <property type="term" value="C:nucleus"/>
    <property type="evidence" value="ECO:0007669"/>
    <property type="project" value="TreeGrafter"/>
</dbReference>
<dbReference type="GO" id="GO:0003713">
    <property type="term" value="F:transcription coactivator activity"/>
    <property type="evidence" value="ECO:0007669"/>
    <property type="project" value="TreeGrafter"/>
</dbReference>
<dbReference type="STRING" id="212818.A0A0D1X706"/>
<dbReference type="RefSeq" id="XP_016229194.1">
    <property type="nucleotide sequence ID" value="XM_016365545.1"/>
</dbReference>
<reference evidence="6 7" key="1">
    <citation type="submission" date="2015-01" db="EMBL/GenBank/DDBJ databases">
        <title>The Genome Sequence of Exophiala mesophila CBS40295.</title>
        <authorList>
            <consortium name="The Broad Institute Genomics Platform"/>
            <person name="Cuomo C."/>
            <person name="de Hoog S."/>
            <person name="Gorbushina A."/>
            <person name="Stielow B."/>
            <person name="Teixiera M."/>
            <person name="Abouelleil A."/>
            <person name="Chapman S.B."/>
            <person name="Priest M."/>
            <person name="Young S.K."/>
            <person name="Wortman J."/>
            <person name="Nusbaum C."/>
            <person name="Birren B."/>
        </authorList>
    </citation>
    <scope>NUCLEOTIDE SEQUENCE [LARGE SCALE GENOMIC DNA]</scope>
    <source>
        <strain evidence="6 7">CBS 40295</strain>
    </source>
</reference>
<organism evidence="6 7">
    <name type="scientific">Exophiala mesophila</name>
    <name type="common">Black yeast-like fungus</name>
    <dbReference type="NCBI Taxonomy" id="212818"/>
    <lineage>
        <taxon>Eukaryota</taxon>
        <taxon>Fungi</taxon>
        <taxon>Dikarya</taxon>
        <taxon>Ascomycota</taxon>
        <taxon>Pezizomycotina</taxon>
        <taxon>Eurotiomycetes</taxon>
        <taxon>Chaetothyriomycetidae</taxon>
        <taxon>Chaetothyriales</taxon>
        <taxon>Herpotrichiellaceae</taxon>
        <taxon>Exophiala</taxon>
    </lineage>
</organism>
<dbReference type="HOGENOM" id="CLU_069723_1_1_1"/>
<dbReference type="Pfam" id="PF22048">
    <property type="entry name" value="LSO1_2-like"/>
    <property type="match status" value="1"/>
</dbReference>
<feature type="domain" description="LSO1/LSO2" evidence="5">
    <location>
        <begin position="82"/>
        <end position="149"/>
    </location>
</feature>
<feature type="compositionally biased region" description="Low complexity" evidence="3">
    <location>
        <begin position="84"/>
        <end position="107"/>
    </location>
</feature>
<feature type="region of interest" description="Disordered" evidence="3">
    <location>
        <begin position="36"/>
        <end position="190"/>
    </location>
</feature>